<dbReference type="Gene3D" id="3.30.70.270">
    <property type="match status" value="1"/>
</dbReference>
<dbReference type="Pfam" id="PF00563">
    <property type="entry name" value="EAL"/>
    <property type="match status" value="1"/>
</dbReference>
<dbReference type="EMBL" id="CP014646">
    <property type="protein sequence ID" value="AMO36819.1"/>
    <property type="molecule type" value="Genomic_DNA"/>
</dbReference>
<evidence type="ECO:0000313" key="2">
    <source>
        <dbReference type="EMBL" id="AMO36819.1"/>
    </source>
</evidence>
<dbReference type="GO" id="GO:0071111">
    <property type="term" value="F:cyclic-guanylate-specific phosphodiesterase activity"/>
    <property type="evidence" value="ECO:0007669"/>
    <property type="project" value="InterPro"/>
</dbReference>
<organism evidence="2 3">
    <name type="scientific">Thauera humireducens</name>
    <dbReference type="NCBI Taxonomy" id="1134435"/>
    <lineage>
        <taxon>Bacteria</taxon>
        <taxon>Pseudomonadati</taxon>
        <taxon>Pseudomonadota</taxon>
        <taxon>Betaproteobacteria</taxon>
        <taxon>Rhodocyclales</taxon>
        <taxon>Zoogloeaceae</taxon>
        <taxon>Thauera</taxon>
    </lineage>
</organism>
<dbReference type="PANTHER" id="PTHR33121:SF70">
    <property type="entry name" value="SIGNALING PROTEIN YKOW"/>
    <property type="match status" value="1"/>
</dbReference>
<dbReference type="InterPro" id="IPR035919">
    <property type="entry name" value="EAL_sf"/>
</dbReference>
<dbReference type="STRING" id="1134435.AC731_007560"/>
<name>A0A127K4D1_9RHOO</name>
<feature type="domain" description="EAL" evidence="1">
    <location>
        <begin position="169"/>
        <end position="425"/>
    </location>
</feature>
<dbReference type="SUPFAM" id="SSF141868">
    <property type="entry name" value="EAL domain-like"/>
    <property type="match status" value="1"/>
</dbReference>
<dbReference type="KEGG" id="thu:AC731_007560"/>
<accession>A0A127K4D1</accession>
<dbReference type="RefSeq" id="WP_048702682.1">
    <property type="nucleotide sequence ID" value="NZ_CP014646.1"/>
</dbReference>
<dbReference type="SMART" id="SM00052">
    <property type="entry name" value="EAL"/>
    <property type="match status" value="1"/>
</dbReference>
<gene>
    <name evidence="2" type="ORF">AC731_007560</name>
</gene>
<dbReference type="InterPro" id="IPR000160">
    <property type="entry name" value="GGDEF_dom"/>
</dbReference>
<protein>
    <submittedName>
        <fullName evidence="2">Diguanylate phosphodiesterase</fullName>
    </submittedName>
</protein>
<sequence>MVHGTPRGLLSALTEISDRLSEARANGTGVGVLCVTVLPDVALCRLSLERGHKLEAEVAERLRRLLRKQDMLFGGERREWLLVLPGLQSAAVLTLAMMKIGQAFNAHPVVLEGLEVEVPLTCGASMAPEHGENPLHLVQSARIAALAAAQANLGGQIYDPGMEQVSPRLAQLERELRACFAGDNRLELHLQPKVRPQAGKCDAAEGLLRWQRLPDDWVPAPVIISLIDRMGMRHLFNRWLFQRAAHTLHSLREAGVVITLSINLSASDLYDAEVPDLVGQALATWGIDARQLCLEITETGMIEERNGEGVTDVLHRLRTLGISLSIDDFGTGFSSMSRLQQLSVQELKIDRSFIQDIARSEKDREIAASIIELSHRLGISVTAEGVEDEPTAAILTALDCDHLQGYLFARAMPVEAFVTWLEQPQGWRRIAVPGRTPDEDQVRRGAFG</sequence>
<dbReference type="PANTHER" id="PTHR33121">
    <property type="entry name" value="CYCLIC DI-GMP PHOSPHODIESTERASE PDEF"/>
    <property type="match status" value="1"/>
</dbReference>
<dbReference type="InterPro" id="IPR043128">
    <property type="entry name" value="Rev_trsase/Diguanyl_cyclase"/>
</dbReference>
<dbReference type="InterPro" id="IPR001633">
    <property type="entry name" value="EAL_dom"/>
</dbReference>
<dbReference type="CDD" id="cd01948">
    <property type="entry name" value="EAL"/>
    <property type="match status" value="1"/>
</dbReference>
<evidence type="ECO:0000259" key="1">
    <source>
        <dbReference type="PROSITE" id="PS50883"/>
    </source>
</evidence>
<proteinExistence type="predicted"/>
<dbReference type="InterPro" id="IPR029787">
    <property type="entry name" value="Nucleotide_cyclase"/>
</dbReference>
<evidence type="ECO:0000313" key="3">
    <source>
        <dbReference type="Proteomes" id="UP000036902"/>
    </source>
</evidence>
<dbReference type="Proteomes" id="UP000036902">
    <property type="component" value="Chromosome"/>
</dbReference>
<dbReference type="PROSITE" id="PS50883">
    <property type="entry name" value="EAL"/>
    <property type="match status" value="1"/>
</dbReference>
<dbReference type="InterPro" id="IPR050706">
    <property type="entry name" value="Cyclic-di-GMP_PDE-like"/>
</dbReference>
<dbReference type="Gene3D" id="3.20.20.450">
    <property type="entry name" value="EAL domain"/>
    <property type="match status" value="1"/>
</dbReference>
<reference evidence="3" key="1">
    <citation type="submission" date="2016-03" db="EMBL/GenBank/DDBJ databases">
        <authorList>
            <person name="Ma C."/>
            <person name="Zhou S."/>
            <person name="Yang G."/>
        </authorList>
    </citation>
    <scope>NUCLEOTIDE SEQUENCE [LARGE SCALE GENOMIC DNA]</scope>
    <source>
        <strain evidence="3">SgZ-1</strain>
    </source>
</reference>
<dbReference type="Pfam" id="PF00990">
    <property type="entry name" value="GGDEF"/>
    <property type="match status" value="1"/>
</dbReference>
<dbReference type="AlphaFoldDB" id="A0A127K4D1"/>
<keyword evidence="3" id="KW-1185">Reference proteome</keyword>
<dbReference type="SUPFAM" id="SSF55073">
    <property type="entry name" value="Nucleotide cyclase"/>
    <property type="match status" value="1"/>
</dbReference>